<sequence>MELTYFNQAPSHQKLLHSAPLNRPPLLPSIPKSDDFGKCQVDTMAENLARESLETSSDRSVLDPEDNLFEIFPDKMTLNSALTSFFADECEVKEKEKADFHSKSGKRTRGHGTAHRENDFNSGHRSLCLPCAESGEELQKAALLGDILAQWRLSRKMEKSISPKSSRENLENLLTSVLTNKSSGNRTLTHYKHRAHPLHSRILKYLPSLKQIFSTPCSHSFSFTHSGSVSVSSSQQLACHSEEKSRSISPQFDSNSRLTAVLKGVIQNAIPQYNDRITPQKINSCETGIQCCLLVLDKLSGQPINPPSRSVGVQPRFSSMLTSCGCQTSPPSKRRIRCSIAVQCDTLFSTSLPSYSQPASQETYKTRNCAGVDCLSVAEYPGNAGAEGGEKKTVIWLTPMSTPQSSFTLVSSLPPSPDCSIRKTRSQSHSHSQVCEEGIHHDTILVDLVAARSTCARKLELVEKVIQQKWMNLLFRNLPNSQPTNIISCPLHSMNSDQ</sequence>
<feature type="compositionally biased region" description="Basic residues" evidence="1">
    <location>
        <begin position="103"/>
        <end position="113"/>
    </location>
</feature>
<dbReference type="WBParaSite" id="maker-E.canG7_contigs_0535-snap-gene-0.28-mRNA-1">
    <property type="protein sequence ID" value="maker-E.canG7_contigs_0535-snap-gene-0.28-mRNA-1"/>
    <property type="gene ID" value="EcG7_03736"/>
</dbReference>
<name>A0A915EVS7_9CEST</name>
<dbReference type="Proteomes" id="UP000887562">
    <property type="component" value="Unplaced"/>
</dbReference>
<evidence type="ECO:0000313" key="3">
    <source>
        <dbReference type="WBParaSite" id="maker-E.canG7_contigs_0535-snap-gene-0.28-mRNA-1"/>
    </source>
</evidence>
<accession>A0A915EVS7</accession>
<keyword evidence="2" id="KW-1185">Reference proteome</keyword>
<dbReference type="AlphaFoldDB" id="A0A915EVS7"/>
<evidence type="ECO:0000256" key="1">
    <source>
        <dbReference type="SAM" id="MobiDB-lite"/>
    </source>
</evidence>
<evidence type="ECO:0000313" key="2">
    <source>
        <dbReference type="Proteomes" id="UP000887562"/>
    </source>
</evidence>
<reference evidence="3" key="1">
    <citation type="submission" date="2022-11" db="UniProtKB">
        <authorList>
            <consortium name="WormBaseParasite"/>
        </authorList>
    </citation>
    <scope>IDENTIFICATION</scope>
</reference>
<feature type="region of interest" description="Disordered" evidence="1">
    <location>
        <begin position="98"/>
        <end position="118"/>
    </location>
</feature>
<protein>
    <submittedName>
        <fullName evidence="3">Uncharacterized protein</fullName>
    </submittedName>
</protein>
<organism evidence="2 3">
    <name type="scientific">Echinococcus canadensis</name>
    <dbReference type="NCBI Taxonomy" id="519352"/>
    <lineage>
        <taxon>Eukaryota</taxon>
        <taxon>Metazoa</taxon>
        <taxon>Spiralia</taxon>
        <taxon>Lophotrochozoa</taxon>
        <taxon>Platyhelminthes</taxon>
        <taxon>Cestoda</taxon>
        <taxon>Eucestoda</taxon>
        <taxon>Cyclophyllidea</taxon>
        <taxon>Taeniidae</taxon>
        <taxon>Echinococcus</taxon>
        <taxon>Echinococcus canadensis group</taxon>
    </lineage>
</organism>
<proteinExistence type="predicted"/>